<organism evidence="2 3">
    <name type="scientific">Brevibacterium paucivorans</name>
    <dbReference type="NCBI Taxonomy" id="170994"/>
    <lineage>
        <taxon>Bacteria</taxon>
        <taxon>Bacillati</taxon>
        <taxon>Actinomycetota</taxon>
        <taxon>Actinomycetes</taxon>
        <taxon>Micrococcales</taxon>
        <taxon>Brevibacteriaceae</taxon>
        <taxon>Brevibacterium</taxon>
    </lineage>
</organism>
<gene>
    <name evidence="2" type="ORF">JOE56_000881</name>
</gene>
<reference evidence="2 3" key="1">
    <citation type="submission" date="2021-01" db="EMBL/GenBank/DDBJ databases">
        <title>Sequencing the genomes of 1000 actinobacteria strains.</title>
        <authorList>
            <person name="Klenk H.-P."/>
        </authorList>
    </citation>
    <scope>NUCLEOTIDE SEQUENCE [LARGE SCALE GENOMIC DNA]</scope>
    <source>
        <strain evidence="2 3">DSM 13657</strain>
    </source>
</reference>
<accession>A0ABS2SIU9</accession>
<dbReference type="RefSeq" id="WP_239530367.1">
    <property type="nucleotide sequence ID" value="NZ_JAFBCP010000001.1"/>
</dbReference>
<dbReference type="EMBL" id="JAFBCP010000001">
    <property type="protein sequence ID" value="MBM7816187.1"/>
    <property type="molecule type" value="Genomic_DNA"/>
</dbReference>
<keyword evidence="3" id="KW-1185">Reference proteome</keyword>
<protein>
    <recommendedName>
        <fullName evidence="1">DUF8083 domain-containing protein</fullName>
    </recommendedName>
</protein>
<feature type="domain" description="DUF8083" evidence="1">
    <location>
        <begin position="7"/>
        <end position="264"/>
    </location>
</feature>
<name>A0ABS2SIU9_9MICO</name>
<dbReference type="Pfam" id="PF26312">
    <property type="entry name" value="DUF8083"/>
    <property type="match status" value="1"/>
</dbReference>
<dbReference type="InterPro" id="IPR058396">
    <property type="entry name" value="DUF8083"/>
</dbReference>
<evidence type="ECO:0000313" key="2">
    <source>
        <dbReference type="EMBL" id="MBM7816187.1"/>
    </source>
</evidence>
<evidence type="ECO:0000313" key="3">
    <source>
        <dbReference type="Proteomes" id="UP000809290"/>
    </source>
</evidence>
<dbReference type="Proteomes" id="UP000809290">
    <property type="component" value="Unassembled WGS sequence"/>
</dbReference>
<proteinExistence type="predicted"/>
<comment type="caution">
    <text evidence="2">The sequence shown here is derived from an EMBL/GenBank/DDBJ whole genome shotgun (WGS) entry which is preliminary data.</text>
</comment>
<sequence>MPYQRDYLIHLRVFEPVEVYSHAHRGAVPHRAGLEELVCADADRRLISMPPDPVPSRFRDAPLFLTGEEVGDNRDRVCPVQDDVRGWQSLDILTETTPRDELDALVPKVARRRAHARRVDWMNSEVDDRVYTRTSAWEVPPIWWLAVDPDTDTVVEEDQPDGAVRVRIRTELLTASARTEWALDILRNKSQAEFFTESVSDFLEWLDSFDMGSILELDLGGMSDVQWPETGAQLVLDWLDALDSDDLESARIAFDTFTDEWERRTLYAHSS</sequence>
<evidence type="ECO:0000259" key="1">
    <source>
        <dbReference type="Pfam" id="PF26312"/>
    </source>
</evidence>